<accession>A0ABV2UFU6</accession>
<gene>
    <name evidence="1" type="ORF">ABZV61_28955</name>
</gene>
<comment type="caution">
    <text evidence="1">The sequence shown here is derived from an EMBL/GenBank/DDBJ whole genome shotgun (WGS) entry which is preliminary data.</text>
</comment>
<dbReference type="RefSeq" id="WP_356504222.1">
    <property type="nucleotide sequence ID" value="NZ_JBEXIP010000029.1"/>
</dbReference>
<name>A0ABV2UFU6_9ACTN</name>
<evidence type="ECO:0000313" key="1">
    <source>
        <dbReference type="EMBL" id="MET8436737.1"/>
    </source>
</evidence>
<dbReference type="EMBL" id="JBEXIP010000029">
    <property type="protein sequence ID" value="MET8436737.1"/>
    <property type="molecule type" value="Genomic_DNA"/>
</dbReference>
<evidence type="ECO:0000313" key="2">
    <source>
        <dbReference type="Proteomes" id="UP001550044"/>
    </source>
</evidence>
<reference evidence="1 2" key="1">
    <citation type="submission" date="2024-06" db="EMBL/GenBank/DDBJ databases">
        <title>The Natural Products Discovery Center: Release of the First 8490 Sequenced Strains for Exploring Actinobacteria Biosynthetic Diversity.</title>
        <authorList>
            <person name="Kalkreuter E."/>
            <person name="Kautsar S.A."/>
            <person name="Yang D."/>
            <person name="Bader C.D."/>
            <person name="Teijaro C.N."/>
            <person name="Fluegel L."/>
            <person name="Davis C.M."/>
            <person name="Simpson J.R."/>
            <person name="Lauterbach L."/>
            <person name="Steele A.D."/>
            <person name="Gui C."/>
            <person name="Meng S."/>
            <person name="Li G."/>
            <person name="Viehrig K."/>
            <person name="Ye F."/>
            <person name="Su P."/>
            <person name="Kiefer A.F."/>
            <person name="Nichols A."/>
            <person name="Cepeda A.J."/>
            <person name="Yan W."/>
            <person name="Fan B."/>
            <person name="Jiang Y."/>
            <person name="Adhikari A."/>
            <person name="Zheng C.-J."/>
            <person name="Schuster L."/>
            <person name="Cowan T.M."/>
            <person name="Smanski M.J."/>
            <person name="Chevrette M.G."/>
            <person name="De Carvalho L.P.S."/>
            <person name="Shen B."/>
        </authorList>
    </citation>
    <scope>NUCLEOTIDE SEQUENCE [LARGE SCALE GENOMIC DNA]</scope>
    <source>
        <strain evidence="1 2">NPDC005137</strain>
    </source>
</reference>
<dbReference type="Proteomes" id="UP001550044">
    <property type="component" value="Unassembled WGS sequence"/>
</dbReference>
<protein>
    <submittedName>
        <fullName evidence="1">DUF6210 family protein</fullName>
    </submittedName>
</protein>
<sequence length="150" mass="16510">MDHLCEADGKRHIYLDPDDCGSDTGWVFVIVAAPTGVVYQNQSGGYSCAQYEQEGYLVPLFGSGLDEELKKIFVGELRGWGMRGQEWTVELLERLRTAVSSFAVYGSGRHGELYPTALILDESRLPEAAEAWIPVVSPDGPGVLVWENSD</sequence>
<dbReference type="Pfam" id="PF19715">
    <property type="entry name" value="DUF6210"/>
    <property type="match status" value="1"/>
</dbReference>
<keyword evidence="2" id="KW-1185">Reference proteome</keyword>
<proteinExistence type="predicted"/>
<organism evidence="1 2">
    <name type="scientific">Streptomyces sp. 900116325</name>
    <dbReference type="NCBI Taxonomy" id="3154295"/>
    <lineage>
        <taxon>Bacteria</taxon>
        <taxon>Bacillati</taxon>
        <taxon>Actinomycetota</taxon>
        <taxon>Actinomycetes</taxon>
        <taxon>Kitasatosporales</taxon>
        <taxon>Streptomycetaceae</taxon>
        <taxon>Streptomyces</taxon>
    </lineage>
</organism>
<dbReference type="InterPro" id="IPR046182">
    <property type="entry name" value="DUF6210"/>
</dbReference>